<dbReference type="AlphaFoldDB" id="A0A6C0I4P4"/>
<dbReference type="EMBL" id="MN740087">
    <property type="protein sequence ID" value="QHT87337.1"/>
    <property type="molecule type" value="Genomic_DNA"/>
</dbReference>
<proteinExistence type="predicted"/>
<reference evidence="1" key="1">
    <citation type="journal article" date="2020" name="Nature">
        <title>Giant virus diversity and host interactions through global metagenomics.</title>
        <authorList>
            <person name="Schulz F."/>
            <person name="Roux S."/>
            <person name="Paez-Espino D."/>
            <person name="Jungbluth S."/>
            <person name="Walsh D.A."/>
            <person name="Denef V.J."/>
            <person name="McMahon K.D."/>
            <person name="Konstantinidis K.T."/>
            <person name="Eloe-Fadrosh E.A."/>
            <person name="Kyrpides N.C."/>
            <person name="Woyke T."/>
        </authorList>
    </citation>
    <scope>NUCLEOTIDE SEQUENCE</scope>
    <source>
        <strain evidence="1">GVMAG-M-3300023184-190</strain>
    </source>
</reference>
<protein>
    <submittedName>
        <fullName evidence="1">Uncharacterized protein</fullName>
    </submittedName>
</protein>
<sequence>MLDVLIVFRLQDDHYFLYPTVAGQHSLSNIIHDCSILYEFVKEHPIFDVIEHVGILDPLEIDKHVKTYMKAKGFDRVRGGSYTDIAYPEAVKLHVEKEVALSFHDYVLAIEKLCSIESEYKDKKQQKDSTIIELTKKREEYVALLRKRDLLSSIYLCFHDDVDWIRRRISASFIAVSKEDKTRYKEILHKMKHILFVFTKFVEDEHYVTAPVVCELPQIYIYSPNVLLDSFFLHKSVTIEQVKLEPLLQRYEYMTNVILNRFEDVNFSINQYPKDFMQMSAYTISYLQYEEYGNLQI</sequence>
<name>A0A6C0I4P4_9ZZZZ</name>
<evidence type="ECO:0000313" key="1">
    <source>
        <dbReference type="EMBL" id="QHT87337.1"/>
    </source>
</evidence>
<accession>A0A6C0I4P4</accession>
<organism evidence="1">
    <name type="scientific">viral metagenome</name>
    <dbReference type="NCBI Taxonomy" id="1070528"/>
    <lineage>
        <taxon>unclassified sequences</taxon>
        <taxon>metagenomes</taxon>
        <taxon>organismal metagenomes</taxon>
    </lineage>
</organism>